<feature type="transmembrane region" description="Helical" evidence="12">
    <location>
        <begin position="176"/>
        <end position="199"/>
    </location>
</feature>
<dbReference type="InterPro" id="IPR000276">
    <property type="entry name" value="GPCR_Rhodpsn"/>
</dbReference>
<keyword evidence="8 10" id="KW-0675">Receptor</keyword>
<comment type="caution">
    <text evidence="14">The sequence shown here is derived from an EMBL/GenBank/DDBJ whole genome shotgun (WGS) entry which is preliminary data.</text>
</comment>
<keyword evidence="15" id="KW-1185">Reference proteome</keyword>
<keyword evidence="9 10" id="KW-0807">Transducer</keyword>
<keyword evidence="7" id="KW-1015">Disulfide bond</keyword>
<organism evidence="14 15">
    <name type="scientific">Albula glossodonta</name>
    <name type="common">roundjaw bonefish</name>
    <dbReference type="NCBI Taxonomy" id="121402"/>
    <lineage>
        <taxon>Eukaryota</taxon>
        <taxon>Metazoa</taxon>
        <taxon>Chordata</taxon>
        <taxon>Craniata</taxon>
        <taxon>Vertebrata</taxon>
        <taxon>Euteleostomi</taxon>
        <taxon>Actinopterygii</taxon>
        <taxon>Neopterygii</taxon>
        <taxon>Teleostei</taxon>
        <taxon>Albuliformes</taxon>
        <taxon>Albulidae</taxon>
        <taxon>Albula</taxon>
    </lineage>
</organism>
<name>A0A8T2PXE5_9TELE</name>
<evidence type="ECO:0000259" key="13">
    <source>
        <dbReference type="PROSITE" id="PS50262"/>
    </source>
</evidence>
<evidence type="ECO:0000313" key="14">
    <source>
        <dbReference type="EMBL" id="KAG9355974.1"/>
    </source>
</evidence>
<evidence type="ECO:0000256" key="1">
    <source>
        <dbReference type="ARBA" id="ARBA00004651"/>
    </source>
</evidence>
<dbReference type="PANTHER" id="PTHR10489">
    <property type="entry name" value="CELL ADHESION MOLECULE"/>
    <property type="match status" value="1"/>
</dbReference>
<proteinExistence type="inferred from homology"/>
<evidence type="ECO:0000256" key="11">
    <source>
        <dbReference type="SAM" id="MobiDB-lite"/>
    </source>
</evidence>
<comment type="similarity">
    <text evidence="10">Belongs to the G-protein coupled receptor 1 family.</text>
</comment>
<dbReference type="OrthoDB" id="9876908at2759"/>
<feature type="transmembrane region" description="Helical" evidence="12">
    <location>
        <begin position="211"/>
        <end position="230"/>
    </location>
</feature>
<dbReference type="PRINTS" id="PR00657">
    <property type="entry name" value="CCCHEMOKINER"/>
</dbReference>
<dbReference type="SUPFAM" id="SSF81321">
    <property type="entry name" value="Family A G protein-coupled receptor-like"/>
    <property type="match status" value="1"/>
</dbReference>
<dbReference type="CDD" id="cd15182">
    <property type="entry name" value="7tmA_XCR1"/>
    <property type="match status" value="1"/>
</dbReference>
<dbReference type="InterPro" id="IPR017452">
    <property type="entry name" value="GPCR_Rhodpsn_7TM"/>
</dbReference>
<evidence type="ECO:0000256" key="8">
    <source>
        <dbReference type="ARBA" id="ARBA00023170"/>
    </source>
</evidence>
<evidence type="ECO:0000256" key="6">
    <source>
        <dbReference type="ARBA" id="ARBA00023136"/>
    </source>
</evidence>
<evidence type="ECO:0000313" key="15">
    <source>
        <dbReference type="Proteomes" id="UP000824540"/>
    </source>
</evidence>
<feature type="region of interest" description="Disordered" evidence="11">
    <location>
        <begin position="1"/>
        <end position="21"/>
    </location>
</feature>
<sequence>LTADTADTADSPHPLSTELSGSTSLLSAAYSHKHDHRTGKCSKWQRCDTTEVMTDSEYSYDDIFAFFNNTSGYEEDNTDYVKDTTVTLCDKTDVNSFGAHFLPTFYYSIFLLSLLGNGLVLYIIYKYEKLNTVTNVFLLNLVISDLVFSLSLPFWATYHSSEWIFGKAACKLVGGFYFIGFYSSILFLTLMTFDRYLAVVHAVTAARRRRLVYALLSSVIVWVVSILATIKDFVLYDTRNDSHYGILCDETGFTQKTMAKWQLVGYYQQFVLFFLFPLGIVLYCYVRITMRIIHTRMREKCRAVKLIFVIIVTFFICWTPYNVVILLRAINISANDLSEKCKNELDYALYVTRNIAFLYCCVNPLFYTFVGKKFQSHFRRLLSKRIPCLKTYVLTSQSSRTTSHKSPQTLYEY</sequence>
<evidence type="ECO:0000256" key="7">
    <source>
        <dbReference type="ARBA" id="ARBA00023157"/>
    </source>
</evidence>
<dbReference type="InterPro" id="IPR000355">
    <property type="entry name" value="Chemokine_rcpt"/>
</dbReference>
<dbReference type="GO" id="GO:0019957">
    <property type="term" value="F:C-C chemokine binding"/>
    <property type="evidence" value="ECO:0007669"/>
    <property type="project" value="TreeGrafter"/>
</dbReference>
<feature type="transmembrane region" description="Helical" evidence="12">
    <location>
        <begin position="105"/>
        <end position="125"/>
    </location>
</feature>
<dbReference type="GO" id="GO:0007204">
    <property type="term" value="P:positive regulation of cytosolic calcium ion concentration"/>
    <property type="evidence" value="ECO:0007669"/>
    <property type="project" value="TreeGrafter"/>
</dbReference>
<protein>
    <recommendedName>
        <fullName evidence="13">G-protein coupled receptors family 1 profile domain-containing protein</fullName>
    </recommendedName>
</protein>
<evidence type="ECO:0000256" key="4">
    <source>
        <dbReference type="ARBA" id="ARBA00022989"/>
    </source>
</evidence>
<comment type="subcellular location">
    <subcellularLocation>
        <location evidence="1">Cell membrane</location>
        <topology evidence="1">Multi-pass membrane protein</topology>
    </subcellularLocation>
</comment>
<evidence type="ECO:0000256" key="2">
    <source>
        <dbReference type="ARBA" id="ARBA00022475"/>
    </source>
</evidence>
<keyword evidence="5 10" id="KW-0297">G-protein coupled receptor</keyword>
<dbReference type="PROSITE" id="PS50262">
    <property type="entry name" value="G_PROTEIN_RECEP_F1_2"/>
    <property type="match status" value="1"/>
</dbReference>
<evidence type="ECO:0000256" key="5">
    <source>
        <dbReference type="ARBA" id="ARBA00023040"/>
    </source>
</evidence>
<keyword evidence="6 12" id="KW-0472">Membrane</keyword>
<dbReference type="Proteomes" id="UP000824540">
    <property type="component" value="Unassembled WGS sequence"/>
</dbReference>
<dbReference type="GO" id="GO:0016493">
    <property type="term" value="F:C-C chemokine receptor activity"/>
    <property type="evidence" value="ECO:0007669"/>
    <property type="project" value="TreeGrafter"/>
</dbReference>
<dbReference type="EMBL" id="JAFBMS010000001">
    <property type="protein sequence ID" value="KAG9355974.1"/>
    <property type="molecule type" value="Genomic_DNA"/>
</dbReference>
<dbReference type="PRINTS" id="PR00237">
    <property type="entry name" value="GPCRRHODOPSN"/>
</dbReference>
<dbReference type="Pfam" id="PF00001">
    <property type="entry name" value="7tm_1"/>
    <property type="match status" value="1"/>
</dbReference>
<feature type="domain" description="G-protein coupled receptors family 1 profile" evidence="13">
    <location>
        <begin position="116"/>
        <end position="367"/>
    </location>
</feature>
<dbReference type="AlphaFoldDB" id="A0A8T2PXE5"/>
<evidence type="ECO:0000256" key="12">
    <source>
        <dbReference type="SAM" id="Phobius"/>
    </source>
</evidence>
<feature type="transmembrane region" description="Helical" evidence="12">
    <location>
        <begin position="347"/>
        <end position="370"/>
    </location>
</feature>
<dbReference type="PANTHER" id="PTHR10489:SF922">
    <property type="entry name" value="C-C CHEMOKINE RECEPTOR FAMILY-LIKE-RELATED"/>
    <property type="match status" value="1"/>
</dbReference>
<dbReference type="InterPro" id="IPR050119">
    <property type="entry name" value="CCR1-9-like"/>
</dbReference>
<dbReference type="PROSITE" id="PS00237">
    <property type="entry name" value="G_PROTEIN_RECEP_F1_1"/>
    <property type="match status" value="1"/>
</dbReference>
<dbReference type="FunFam" id="1.20.1070.10:FF:000130">
    <property type="entry name" value="Chemokine (C-C motif) receptor 2"/>
    <property type="match status" value="1"/>
</dbReference>
<dbReference type="GO" id="GO:0009897">
    <property type="term" value="C:external side of plasma membrane"/>
    <property type="evidence" value="ECO:0007669"/>
    <property type="project" value="TreeGrafter"/>
</dbReference>
<feature type="non-terminal residue" evidence="14">
    <location>
        <position position="1"/>
    </location>
</feature>
<accession>A0A8T2PXE5</accession>
<feature type="transmembrane region" description="Helical" evidence="12">
    <location>
        <begin position="137"/>
        <end position="156"/>
    </location>
</feature>
<feature type="transmembrane region" description="Helical" evidence="12">
    <location>
        <begin position="266"/>
        <end position="286"/>
    </location>
</feature>
<reference evidence="14" key="1">
    <citation type="thesis" date="2021" institute="BYU ScholarsArchive" country="Provo, UT, USA">
        <title>Applications of and Algorithms for Genome Assembly and Genomic Analyses with an Emphasis on Marine Teleosts.</title>
        <authorList>
            <person name="Pickett B.D."/>
        </authorList>
    </citation>
    <scope>NUCLEOTIDE SEQUENCE</scope>
    <source>
        <strain evidence="14">HI-2016</strain>
    </source>
</reference>
<gene>
    <name evidence="14" type="ORF">JZ751_000818</name>
</gene>
<keyword evidence="2" id="KW-1003">Cell membrane</keyword>
<keyword evidence="3 10" id="KW-0812">Transmembrane</keyword>
<evidence type="ECO:0000256" key="3">
    <source>
        <dbReference type="ARBA" id="ARBA00022692"/>
    </source>
</evidence>
<keyword evidence="4 12" id="KW-1133">Transmembrane helix</keyword>
<evidence type="ECO:0000256" key="9">
    <source>
        <dbReference type="ARBA" id="ARBA00023224"/>
    </source>
</evidence>
<feature type="transmembrane region" description="Helical" evidence="12">
    <location>
        <begin position="306"/>
        <end position="327"/>
    </location>
</feature>
<dbReference type="GO" id="GO:0006955">
    <property type="term" value="P:immune response"/>
    <property type="evidence" value="ECO:0007669"/>
    <property type="project" value="TreeGrafter"/>
</dbReference>
<dbReference type="GO" id="GO:0060326">
    <property type="term" value="P:cell chemotaxis"/>
    <property type="evidence" value="ECO:0007669"/>
    <property type="project" value="TreeGrafter"/>
</dbReference>
<dbReference type="Gene3D" id="1.20.1070.10">
    <property type="entry name" value="Rhodopsin 7-helix transmembrane proteins"/>
    <property type="match status" value="1"/>
</dbReference>
<evidence type="ECO:0000256" key="10">
    <source>
        <dbReference type="RuleBase" id="RU000688"/>
    </source>
</evidence>
<dbReference type="GO" id="GO:0019722">
    <property type="term" value="P:calcium-mediated signaling"/>
    <property type="evidence" value="ECO:0007669"/>
    <property type="project" value="TreeGrafter"/>
</dbReference>